<dbReference type="STRING" id="1802401.A3B21_02020"/>
<dbReference type="SUPFAM" id="SSF89550">
    <property type="entry name" value="PHP domain-like"/>
    <property type="match status" value="1"/>
</dbReference>
<dbReference type="Gene3D" id="1.10.10.1600">
    <property type="entry name" value="Bacterial DNA polymerase III alpha subunit, thumb domain"/>
    <property type="match status" value="1"/>
</dbReference>
<dbReference type="SMART" id="SM00481">
    <property type="entry name" value="POLIIIAc"/>
    <property type="match status" value="1"/>
</dbReference>
<organism evidence="9 10">
    <name type="scientific">Candidatus Uhrbacteria bacterium RIFCSPLOWO2_01_FULL_47_24</name>
    <dbReference type="NCBI Taxonomy" id="1802401"/>
    <lineage>
        <taxon>Bacteria</taxon>
        <taxon>Candidatus Uhriibacteriota</taxon>
    </lineage>
</organism>
<dbReference type="Proteomes" id="UP000176897">
    <property type="component" value="Unassembled WGS sequence"/>
</dbReference>
<dbReference type="CDD" id="cd04485">
    <property type="entry name" value="DnaE_OBF"/>
    <property type="match status" value="1"/>
</dbReference>
<dbReference type="InterPro" id="IPR040982">
    <property type="entry name" value="DNA_pol3_finger"/>
</dbReference>
<proteinExistence type="predicted"/>
<dbReference type="NCBIfam" id="NF004226">
    <property type="entry name" value="PRK05673.1"/>
    <property type="match status" value="1"/>
</dbReference>
<dbReference type="InterPro" id="IPR004013">
    <property type="entry name" value="PHP_dom"/>
</dbReference>
<evidence type="ECO:0000313" key="10">
    <source>
        <dbReference type="Proteomes" id="UP000176897"/>
    </source>
</evidence>
<feature type="region of interest" description="Disordered" evidence="7">
    <location>
        <begin position="308"/>
        <end position="338"/>
    </location>
</feature>
<dbReference type="GO" id="GO:0006260">
    <property type="term" value="P:DNA replication"/>
    <property type="evidence" value="ECO:0007669"/>
    <property type="project" value="UniProtKB-KW"/>
</dbReference>
<keyword evidence="4" id="KW-0235">DNA replication</keyword>
<keyword evidence="5" id="KW-0239">DNA-directed DNA polymerase</keyword>
<dbReference type="NCBIfam" id="NF005298">
    <property type="entry name" value="PRK06826.1"/>
    <property type="match status" value="1"/>
</dbReference>
<evidence type="ECO:0000256" key="5">
    <source>
        <dbReference type="ARBA" id="ARBA00022932"/>
    </source>
</evidence>
<sequence>MSFVHLHTHSHYSLLDGLPKIHDLVAKAKEFGCPALALTDHGVMYGALEFYQACKKAGVKPIIGMEAYMALGEKEEKRAGVDKDYHHLTLLARNEEGYRNLMMLTTIAHLEGFYYKPRIDKNLLRVHGKGLIALSGCLRGEISRALMAGKYEEAKRVAQEFQEIFGKENFFAEVQKHPELPEQEVVNEGMFRLCKELGLLPVATVDSHYLHADDAEAQDVLVCVQTGKFITDKGRLNMTGADLSFASPKRVEEQWADMPEAVANTLKVAELCNLELTLNKWAFPQFPTQGKTHDEYLQELTWQGAQEKFGAPPPQSSPIKGEEEKINSPPPVGGVRGGGVTDEIKKRIDYELDVIKKTGFSTYFLIVSDYVKWAREQGIVVTTRGSAAGSLVSYLIDITTINPLDFKLPFERFLTVTRPTPPDIDVDFADNRRDEVIDYVRQKYGADKVAQICTFGTMLPRAAVRDVTRVLGLPYSFGDKISKMIPPGAQGFHMTVDRALEENPDLGKLYNEDANVKRVLDLARKVEGCARHASVHAAGMVIAPTKLTDFTPLAREANGDNIITQYDMHAAEAAGLVKMDMLGIRNLSILGDAVSIVKKTKGMEIDIGKLPSHDAKTFEMLSRGDTMGVFQLAGSGMTRYLKELKPSSIHDIMAMVALFRPGPMESIPEYIRRKHNPRLVSYLDPRLATILERTYGILVYQDDVLLIAIELAGYSWEEADKLRKAMGKKIPREMIAQREKFLTGCVKGGLPRTKAEELWALIEPFAAYGFNKAHAASYGMVAYQTAYMKAHFPAEFITAILTAEAGNSDKVAEVIAGAREAGITVLPPDVNESGKDFTYVDDTHIRFGLLAIKNLGTDVVGAIIAERESNGLFVDLEDCLKRVQHKNLNKKSLESLVKSGAMDRFGDRAFMMESMEVMLTFNRGAAEMPTKQSSLFGALPQVRKLTLKDNVPPASKEEKLQWEKELLGLYVTSHPLYEFEEVLKGKVVATGALTELKDNTPLMLAGVLVDCKKRFTKNGEAMLTARLQDLAGSCELIVFPKAYKVSPELFTDGTLLCVWGKGGGEEKRVVCDRAMPLTHDNVAAGLQGAPLRKTEDRKQKTDPSSVIRPLSSGQRIFISLATQDKNILDTLRTFLSSTHGALPVFIVLEQNGQKRTIETSFCIDPLPAILQSLKSIVGKDAVSIVG</sequence>
<accession>A0A1F7UPC8</accession>
<dbReference type="PANTHER" id="PTHR32294:SF0">
    <property type="entry name" value="DNA POLYMERASE III SUBUNIT ALPHA"/>
    <property type="match status" value="1"/>
</dbReference>
<evidence type="ECO:0000256" key="2">
    <source>
        <dbReference type="ARBA" id="ARBA00022679"/>
    </source>
</evidence>
<dbReference type="EC" id="2.7.7.7" evidence="1"/>
<feature type="domain" description="Polymerase/histidinol phosphatase N-terminal" evidence="8">
    <location>
        <begin position="4"/>
        <end position="71"/>
    </location>
</feature>
<dbReference type="InterPro" id="IPR004805">
    <property type="entry name" value="DnaE2/DnaE/PolC"/>
</dbReference>
<evidence type="ECO:0000256" key="6">
    <source>
        <dbReference type="ARBA" id="ARBA00049244"/>
    </source>
</evidence>
<name>A0A1F7UPC8_9BACT</name>
<dbReference type="Pfam" id="PF14579">
    <property type="entry name" value="HHH_6"/>
    <property type="match status" value="1"/>
</dbReference>
<dbReference type="Pfam" id="PF07733">
    <property type="entry name" value="DNA_pol3_alpha"/>
    <property type="match status" value="1"/>
</dbReference>
<dbReference type="Gene3D" id="1.10.150.870">
    <property type="match status" value="1"/>
</dbReference>
<dbReference type="InterPro" id="IPR041931">
    <property type="entry name" value="DNA_pol3_alpha_thumb_dom"/>
</dbReference>
<dbReference type="InterPro" id="IPR016195">
    <property type="entry name" value="Pol/histidinol_Pase-like"/>
</dbReference>
<dbReference type="Pfam" id="PF17657">
    <property type="entry name" value="DNA_pol3_finger"/>
    <property type="match status" value="1"/>
</dbReference>
<keyword evidence="2" id="KW-0808">Transferase</keyword>
<dbReference type="EMBL" id="MGEJ01000014">
    <property type="protein sequence ID" value="OGL80131.1"/>
    <property type="molecule type" value="Genomic_DNA"/>
</dbReference>
<keyword evidence="3" id="KW-0548">Nucleotidyltransferase</keyword>
<reference evidence="9 10" key="1">
    <citation type="journal article" date="2016" name="Nat. Commun.">
        <title>Thousands of microbial genomes shed light on interconnected biogeochemical processes in an aquifer system.</title>
        <authorList>
            <person name="Anantharaman K."/>
            <person name="Brown C.T."/>
            <person name="Hug L.A."/>
            <person name="Sharon I."/>
            <person name="Castelle C.J."/>
            <person name="Probst A.J."/>
            <person name="Thomas B.C."/>
            <person name="Singh A."/>
            <person name="Wilkins M.J."/>
            <person name="Karaoz U."/>
            <person name="Brodie E.L."/>
            <person name="Williams K.H."/>
            <person name="Hubbard S.S."/>
            <person name="Banfield J.F."/>
        </authorList>
    </citation>
    <scope>NUCLEOTIDE SEQUENCE [LARGE SCALE GENOMIC DNA]</scope>
</reference>
<dbReference type="GO" id="GO:0003887">
    <property type="term" value="F:DNA-directed DNA polymerase activity"/>
    <property type="evidence" value="ECO:0007669"/>
    <property type="project" value="UniProtKB-KW"/>
</dbReference>
<dbReference type="InterPro" id="IPR003141">
    <property type="entry name" value="Pol/His_phosphatase_N"/>
</dbReference>
<dbReference type="InterPro" id="IPR011708">
    <property type="entry name" value="DNA_pol3_alpha_NTPase_dom"/>
</dbReference>
<evidence type="ECO:0000256" key="1">
    <source>
        <dbReference type="ARBA" id="ARBA00012417"/>
    </source>
</evidence>
<gene>
    <name evidence="9" type="ORF">A3B21_02020</name>
</gene>
<evidence type="ECO:0000256" key="3">
    <source>
        <dbReference type="ARBA" id="ARBA00022695"/>
    </source>
</evidence>
<dbReference type="AlphaFoldDB" id="A0A1F7UPC8"/>
<dbReference type="Pfam" id="PF02811">
    <property type="entry name" value="PHP"/>
    <property type="match status" value="1"/>
</dbReference>
<dbReference type="Gene3D" id="3.20.20.140">
    <property type="entry name" value="Metal-dependent hydrolases"/>
    <property type="match status" value="1"/>
</dbReference>
<dbReference type="NCBIfam" id="TIGR00594">
    <property type="entry name" value="polc"/>
    <property type="match status" value="1"/>
</dbReference>
<comment type="caution">
    <text evidence="9">The sequence shown here is derived from an EMBL/GenBank/DDBJ whole genome shotgun (WGS) entry which is preliminary data.</text>
</comment>
<dbReference type="CDD" id="cd12113">
    <property type="entry name" value="PHP_PolIIIA_DnaE3"/>
    <property type="match status" value="1"/>
</dbReference>
<evidence type="ECO:0000256" key="7">
    <source>
        <dbReference type="SAM" id="MobiDB-lite"/>
    </source>
</evidence>
<evidence type="ECO:0000256" key="4">
    <source>
        <dbReference type="ARBA" id="ARBA00022705"/>
    </source>
</evidence>
<dbReference type="PANTHER" id="PTHR32294">
    <property type="entry name" value="DNA POLYMERASE III SUBUNIT ALPHA"/>
    <property type="match status" value="1"/>
</dbReference>
<dbReference type="InterPro" id="IPR029460">
    <property type="entry name" value="DNAPol_HHH"/>
</dbReference>
<comment type="catalytic activity">
    <reaction evidence="6">
        <text>DNA(n) + a 2'-deoxyribonucleoside 5'-triphosphate = DNA(n+1) + diphosphate</text>
        <dbReference type="Rhea" id="RHEA:22508"/>
        <dbReference type="Rhea" id="RHEA-COMP:17339"/>
        <dbReference type="Rhea" id="RHEA-COMP:17340"/>
        <dbReference type="ChEBI" id="CHEBI:33019"/>
        <dbReference type="ChEBI" id="CHEBI:61560"/>
        <dbReference type="ChEBI" id="CHEBI:173112"/>
        <dbReference type="EC" id="2.7.7.7"/>
    </reaction>
</comment>
<dbReference type="GO" id="GO:0008408">
    <property type="term" value="F:3'-5' exonuclease activity"/>
    <property type="evidence" value="ECO:0007669"/>
    <property type="project" value="InterPro"/>
</dbReference>
<evidence type="ECO:0000313" key="9">
    <source>
        <dbReference type="EMBL" id="OGL80131.1"/>
    </source>
</evidence>
<evidence type="ECO:0000259" key="8">
    <source>
        <dbReference type="SMART" id="SM00481"/>
    </source>
</evidence>
<protein>
    <recommendedName>
        <fullName evidence="1">DNA-directed DNA polymerase</fullName>
        <ecNumber evidence="1">2.7.7.7</ecNumber>
    </recommendedName>
</protein>